<organism evidence="1 2">
    <name type="scientific">Solanum tuberosum</name>
    <name type="common">Potato</name>
    <dbReference type="NCBI Taxonomy" id="4113"/>
    <lineage>
        <taxon>Eukaryota</taxon>
        <taxon>Viridiplantae</taxon>
        <taxon>Streptophyta</taxon>
        <taxon>Embryophyta</taxon>
        <taxon>Tracheophyta</taxon>
        <taxon>Spermatophyta</taxon>
        <taxon>Magnoliopsida</taxon>
        <taxon>eudicotyledons</taxon>
        <taxon>Gunneridae</taxon>
        <taxon>Pentapetalae</taxon>
        <taxon>asterids</taxon>
        <taxon>lamiids</taxon>
        <taxon>Solanales</taxon>
        <taxon>Solanaceae</taxon>
        <taxon>Solanoideae</taxon>
        <taxon>Solaneae</taxon>
        <taxon>Solanum</taxon>
    </lineage>
</organism>
<protein>
    <submittedName>
        <fullName evidence="1">Uncharacterized protein</fullName>
    </submittedName>
</protein>
<sequence length="141" mass="15079">MTLFIRISIPHLVTSFSYPYVYRCCERVEDGKVECKCAEGWSCSVTKTESSKAGNPFCQCSSGITCTRLEESDPEAQKALEGSDGCKVMCKTDAGYTCKISKAGEVIAECGEGCICIVDETGNVKCITKATETSCCASGCN</sequence>
<dbReference type="eggNOG" id="ENOG502R80Z">
    <property type="taxonomic scope" value="Eukaryota"/>
</dbReference>
<dbReference type="ExpressionAtlas" id="M1BH69">
    <property type="expression patterns" value="baseline and differential"/>
</dbReference>
<reference evidence="2" key="1">
    <citation type="journal article" date="2011" name="Nature">
        <title>Genome sequence and analysis of the tuber crop potato.</title>
        <authorList>
            <consortium name="The Potato Genome Sequencing Consortium"/>
        </authorList>
    </citation>
    <scope>NUCLEOTIDE SEQUENCE [LARGE SCALE GENOMIC DNA]</scope>
    <source>
        <strain evidence="2">cv. DM1-3 516 R44</strain>
    </source>
</reference>
<reference evidence="1" key="2">
    <citation type="submission" date="2015-06" db="UniProtKB">
        <authorList>
            <consortium name="EnsemblPlants"/>
        </authorList>
    </citation>
    <scope>IDENTIFICATION</scope>
    <source>
        <strain evidence="1">DM1-3 516 R44</strain>
    </source>
</reference>
<dbReference type="Gramene" id="PGSC0003DMT400045161">
    <property type="protein sequence ID" value="PGSC0003DMT400045161"/>
    <property type="gene ID" value="PGSC0003DMG400017517"/>
</dbReference>
<dbReference type="Proteomes" id="UP000011115">
    <property type="component" value="Unassembled WGS sequence"/>
</dbReference>
<dbReference type="PaxDb" id="4113-PGSC0003DMT400045161"/>
<evidence type="ECO:0000313" key="1">
    <source>
        <dbReference type="EnsemblPlants" id="PGSC0003DMT400045161"/>
    </source>
</evidence>
<gene>
    <name evidence="1" type="primary">LOC102598964</name>
</gene>
<dbReference type="OrthoDB" id="848208at2759"/>
<accession>M1BH69</accession>
<evidence type="ECO:0000313" key="2">
    <source>
        <dbReference type="Proteomes" id="UP000011115"/>
    </source>
</evidence>
<name>M1BH69_SOLTU</name>
<dbReference type="EnsemblPlants" id="PGSC0003DMT400045161">
    <property type="protein sequence ID" value="PGSC0003DMT400045161"/>
    <property type="gene ID" value="PGSC0003DMG400017517"/>
</dbReference>
<keyword evidence="2" id="KW-1185">Reference proteome</keyword>
<dbReference type="InParanoid" id="M1BH69"/>
<proteinExistence type="predicted"/>
<dbReference type="AlphaFoldDB" id="M1BH69"/>